<keyword evidence="5" id="KW-1185">Reference proteome</keyword>
<dbReference type="eggNOG" id="KOG1173">
    <property type="taxonomic scope" value="Eukaryota"/>
</dbReference>
<reference evidence="4" key="1">
    <citation type="submission" date="2006-10" db="EMBL/GenBank/DDBJ databases">
        <authorList>
            <person name="Amadeo P."/>
            <person name="Zhao Q."/>
            <person name="Wortman J."/>
            <person name="Fraser-Liggett C."/>
            <person name="Carlton J."/>
        </authorList>
    </citation>
    <scope>NUCLEOTIDE SEQUENCE</scope>
    <source>
        <strain evidence="4">G3</strain>
    </source>
</reference>
<dbReference type="Gene3D" id="1.25.40.10">
    <property type="entry name" value="Tetratricopeptide repeat domain"/>
    <property type="match status" value="1"/>
</dbReference>
<protein>
    <submittedName>
        <fullName evidence="4">TPR Domain containing protein</fullName>
    </submittedName>
</protein>
<dbReference type="SUPFAM" id="SSF48452">
    <property type="entry name" value="TPR-like"/>
    <property type="match status" value="1"/>
</dbReference>
<dbReference type="OrthoDB" id="10006270at2759"/>
<dbReference type="GO" id="GO:0031145">
    <property type="term" value="P:anaphase-promoting complex-dependent catabolic process"/>
    <property type="evidence" value="ECO:0000318"/>
    <property type="project" value="GO_Central"/>
</dbReference>
<dbReference type="GO" id="GO:0016567">
    <property type="term" value="P:protein ubiquitination"/>
    <property type="evidence" value="ECO:0000318"/>
    <property type="project" value="GO_Central"/>
</dbReference>
<organism evidence="4 5">
    <name type="scientific">Trichomonas vaginalis (strain ATCC PRA-98 / G3)</name>
    <dbReference type="NCBI Taxonomy" id="412133"/>
    <lineage>
        <taxon>Eukaryota</taxon>
        <taxon>Metamonada</taxon>
        <taxon>Parabasalia</taxon>
        <taxon>Trichomonadida</taxon>
        <taxon>Trichomonadidae</taxon>
        <taxon>Trichomonas</taxon>
    </lineage>
</organism>
<proteinExistence type="predicted"/>
<dbReference type="Proteomes" id="UP000001542">
    <property type="component" value="Unassembled WGS sequence"/>
</dbReference>
<dbReference type="SMR" id="A2DB24"/>
<gene>
    <name evidence="4" type="ORF">TVAG_378330</name>
</gene>
<feature type="region of interest" description="Disordered" evidence="3">
    <location>
        <begin position="129"/>
        <end position="149"/>
    </location>
</feature>
<keyword evidence="1 2" id="KW-0802">TPR repeat</keyword>
<name>A2DB24_TRIV3</name>
<evidence type="ECO:0000256" key="2">
    <source>
        <dbReference type="PROSITE-ProRule" id="PRU00339"/>
    </source>
</evidence>
<dbReference type="VEuPathDB" id="TrichDB:TVAG_378330"/>
<dbReference type="InterPro" id="IPR011990">
    <property type="entry name" value="TPR-like_helical_dom_sf"/>
</dbReference>
<sequence>MEEIMKNMKKSMEDCSWKSVMFYADMILQSKKDCYEAVFCRLYALYAMGNFRELEQWAESLPKQYIADEQLLIIRCKALLENKDYSKIITLLAADAVADEIILPIIVPKEVVESSKMLKYFRDTALFNSGRTETPPTTTEQKSKASPNDHLHPEAITNSIIRAMMNKDPTILHKYTLLSDSRSENDAYIVTACGCYRILCEERESGHALLVKATTIDQSCEIAWLCLIYSFMQAEEWNEAISTLKIVHNRYPNSKSVAMFAMSIHLKADSPSLALPWIEMVGEINDFVKHEHAVLTMLEGFHSAALKVFVNIEENSEERDLKASSAINAGHCQRLMKNYEEALNQYNRAISYGAPMQEALASIGFTHHLMGNIDDAILYYNKSLAVDPVHPFATKMLDIALKSAAKRL</sequence>
<dbReference type="InterPro" id="IPR019734">
    <property type="entry name" value="TPR_rpt"/>
</dbReference>
<evidence type="ECO:0000313" key="4">
    <source>
        <dbReference type="EMBL" id="EAY22354.1"/>
    </source>
</evidence>
<reference evidence="4" key="2">
    <citation type="journal article" date="2007" name="Science">
        <title>Draft genome sequence of the sexually transmitted pathogen Trichomonas vaginalis.</title>
        <authorList>
            <person name="Carlton J.M."/>
            <person name="Hirt R.P."/>
            <person name="Silva J.C."/>
            <person name="Delcher A.L."/>
            <person name="Schatz M."/>
            <person name="Zhao Q."/>
            <person name="Wortman J.R."/>
            <person name="Bidwell S.L."/>
            <person name="Alsmark U.C.M."/>
            <person name="Besteiro S."/>
            <person name="Sicheritz-Ponten T."/>
            <person name="Noel C.J."/>
            <person name="Dacks J.B."/>
            <person name="Foster P.G."/>
            <person name="Simillion C."/>
            <person name="Van de Peer Y."/>
            <person name="Miranda-Saavedra D."/>
            <person name="Barton G.J."/>
            <person name="Westrop G.D."/>
            <person name="Mueller S."/>
            <person name="Dessi D."/>
            <person name="Fiori P.L."/>
            <person name="Ren Q."/>
            <person name="Paulsen I."/>
            <person name="Zhang H."/>
            <person name="Bastida-Corcuera F.D."/>
            <person name="Simoes-Barbosa A."/>
            <person name="Brown M.T."/>
            <person name="Hayes R.D."/>
            <person name="Mukherjee M."/>
            <person name="Okumura C.Y."/>
            <person name="Schneider R."/>
            <person name="Smith A.J."/>
            <person name="Vanacova S."/>
            <person name="Villalvazo M."/>
            <person name="Haas B.J."/>
            <person name="Pertea M."/>
            <person name="Feldblyum T.V."/>
            <person name="Utterback T.R."/>
            <person name="Shu C.L."/>
            <person name="Osoegawa K."/>
            <person name="de Jong P.J."/>
            <person name="Hrdy I."/>
            <person name="Horvathova L."/>
            <person name="Zubacova Z."/>
            <person name="Dolezal P."/>
            <person name="Malik S.B."/>
            <person name="Logsdon J.M. Jr."/>
            <person name="Henze K."/>
            <person name="Gupta A."/>
            <person name="Wang C.C."/>
            <person name="Dunne R.L."/>
            <person name="Upcroft J.A."/>
            <person name="Upcroft P."/>
            <person name="White O."/>
            <person name="Salzberg S.L."/>
            <person name="Tang P."/>
            <person name="Chiu C.-H."/>
            <person name="Lee Y.-S."/>
            <person name="Embley T.M."/>
            <person name="Coombs G.H."/>
            <person name="Mottram J.C."/>
            <person name="Tachezy J."/>
            <person name="Fraser-Liggett C.M."/>
            <person name="Johnson P.J."/>
        </authorList>
    </citation>
    <scope>NUCLEOTIDE SEQUENCE [LARGE SCALE GENOMIC DNA]</scope>
    <source>
        <strain evidence="4">G3</strain>
    </source>
</reference>
<dbReference type="RefSeq" id="XP_001583340.1">
    <property type="nucleotide sequence ID" value="XM_001583290.1"/>
</dbReference>
<dbReference type="EMBL" id="DS113184">
    <property type="protein sequence ID" value="EAY22354.1"/>
    <property type="molecule type" value="Genomic_DNA"/>
</dbReference>
<dbReference type="PANTHER" id="PTHR12558:SF10">
    <property type="entry name" value="CELL DIVISION CYCLE PROTEIN 23 HOMOLOG"/>
    <property type="match status" value="1"/>
</dbReference>
<feature type="compositionally biased region" description="Polar residues" evidence="3">
    <location>
        <begin position="129"/>
        <end position="140"/>
    </location>
</feature>
<dbReference type="PROSITE" id="PS50005">
    <property type="entry name" value="TPR"/>
    <property type="match status" value="1"/>
</dbReference>
<dbReference type="KEGG" id="tva:5467909"/>
<dbReference type="GO" id="GO:0051301">
    <property type="term" value="P:cell division"/>
    <property type="evidence" value="ECO:0000318"/>
    <property type="project" value="GO_Central"/>
</dbReference>
<dbReference type="Pfam" id="PF13174">
    <property type="entry name" value="TPR_6"/>
    <property type="match status" value="1"/>
</dbReference>
<dbReference type="InParanoid" id="A2DB24"/>
<dbReference type="AlphaFoldDB" id="A2DB24"/>
<accession>A2DB24</accession>
<dbReference type="GO" id="GO:0045842">
    <property type="term" value="P:positive regulation of mitotic metaphase/anaphase transition"/>
    <property type="evidence" value="ECO:0000318"/>
    <property type="project" value="GO_Central"/>
</dbReference>
<feature type="repeat" description="TPR" evidence="2">
    <location>
        <begin position="357"/>
        <end position="390"/>
    </location>
</feature>
<evidence type="ECO:0000256" key="1">
    <source>
        <dbReference type="ARBA" id="ARBA00022803"/>
    </source>
</evidence>
<dbReference type="Pfam" id="PF13181">
    <property type="entry name" value="TPR_8"/>
    <property type="match status" value="2"/>
</dbReference>
<evidence type="ECO:0000313" key="5">
    <source>
        <dbReference type="Proteomes" id="UP000001542"/>
    </source>
</evidence>
<dbReference type="PANTHER" id="PTHR12558">
    <property type="entry name" value="CELL DIVISION CYCLE 16,23,27"/>
    <property type="match status" value="1"/>
</dbReference>
<dbReference type="GO" id="GO:0005680">
    <property type="term" value="C:anaphase-promoting complex"/>
    <property type="evidence" value="ECO:0000318"/>
    <property type="project" value="GO_Central"/>
</dbReference>
<evidence type="ECO:0000256" key="3">
    <source>
        <dbReference type="SAM" id="MobiDB-lite"/>
    </source>
</evidence>
<dbReference type="SMART" id="SM00028">
    <property type="entry name" value="TPR"/>
    <property type="match status" value="3"/>
</dbReference>
<dbReference type="VEuPathDB" id="TrichDB:TVAGG3_0518470"/>
<dbReference type="STRING" id="5722.A2DB24"/>